<gene>
    <name evidence="2" type="ORF">TWF481_009896</name>
</gene>
<dbReference type="AlphaFoldDB" id="A0AAV9W562"/>
<accession>A0AAV9W562</accession>
<dbReference type="EMBL" id="JAVHJL010000006">
    <property type="protein sequence ID" value="KAK6502086.1"/>
    <property type="molecule type" value="Genomic_DNA"/>
</dbReference>
<dbReference type="Gene3D" id="3.30.710.10">
    <property type="entry name" value="Potassium Channel Kv1.1, Chain A"/>
    <property type="match status" value="1"/>
</dbReference>
<dbReference type="SUPFAM" id="SSF54695">
    <property type="entry name" value="POZ domain"/>
    <property type="match status" value="1"/>
</dbReference>
<reference evidence="2 3" key="1">
    <citation type="submission" date="2023-08" db="EMBL/GenBank/DDBJ databases">
        <authorList>
            <person name="Palmer J.M."/>
        </authorList>
    </citation>
    <scope>NUCLEOTIDE SEQUENCE [LARGE SCALE GENOMIC DNA]</scope>
    <source>
        <strain evidence="2 3">TWF481</strain>
    </source>
</reference>
<keyword evidence="3" id="KW-1185">Reference proteome</keyword>
<comment type="caution">
    <text evidence="2">The sequence shown here is derived from an EMBL/GenBank/DDBJ whole genome shotgun (WGS) entry which is preliminary data.</text>
</comment>
<feature type="compositionally biased region" description="Polar residues" evidence="1">
    <location>
        <begin position="207"/>
        <end position="217"/>
    </location>
</feature>
<name>A0AAV9W562_9PEZI</name>
<evidence type="ECO:0000313" key="2">
    <source>
        <dbReference type="EMBL" id="KAK6502086.1"/>
    </source>
</evidence>
<sequence>MSSVYNIGPRRRVSIRGHPPDLEIKCGNRTFKTHEEQLDGCALVEIYDIEPSVLSCILDYFYTGDFDESGSSPYIPSTLDPNAATETPFRSPSGSPSAERNKRLAAVYTMAQKYKISELKELVKGKFASNGKLSDYLSAIVKDANLKTNDMGRTLHVKLQKVALASIDSPDASSPGQTEEDSDGNDGVNTPRSNNITTKSLEDEKVNNPTNTPVVDDASGSSALLTLQALNENLQTELATVRASFENQTKESSEHKSQLLVLKHEKLQAELSRDSALERLDGLMKVLNETKRCKNTGCLASLNVLVQDSEVRMGGNVTIRCGNCNARQR</sequence>
<dbReference type="Proteomes" id="UP001370758">
    <property type="component" value="Unassembled WGS sequence"/>
</dbReference>
<evidence type="ECO:0000313" key="3">
    <source>
        <dbReference type="Proteomes" id="UP001370758"/>
    </source>
</evidence>
<protein>
    <recommendedName>
        <fullName evidence="4">BTB domain-containing protein</fullName>
    </recommendedName>
</protein>
<dbReference type="InterPro" id="IPR011333">
    <property type="entry name" value="SKP1/BTB/POZ_sf"/>
</dbReference>
<feature type="compositionally biased region" description="Polar residues" evidence="1">
    <location>
        <begin position="187"/>
        <end position="199"/>
    </location>
</feature>
<feature type="compositionally biased region" description="Polar residues" evidence="1">
    <location>
        <begin position="84"/>
        <end position="98"/>
    </location>
</feature>
<evidence type="ECO:0000256" key="1">
    <source>
        <dbReference type="SAM" id="MobiDB-lite"/>
    </source>
</evidence>
<organism evidence="2 3">
    <name type="scientific">Arthrobotrys musiformis</name>
    <dbReference type="NCBI Taxonomy" id="47236"/>
    <lineage>
        <taxon>Eukaryota</taxon>
        <taxon>Fungi</taxon>
        <taxon>Dikarya</taxon>
        <taxon>Ascomycota</taxon>
        <taxon>Pezizomycotina</taxon>
        <taxon>Orbiliomycetes</taxon>
        <taxon>Orbiliales</taxon>
        <taxon>Orbiliaceae</taxon>
        <taxon>Arthrobotrys</taxon>
    </lineage>
</organism>
<dbReference type="CDD" id="cd18186">
    <property type="entry name" value="BTB_POZ_ZBTB_KLHL-like"/>
    <property type="match status" value="1"/>
</dbReference>
<feature type="region of interest" description="Disordered" evidence="1">
    <location>
        <begin position="167"/>
        <end position="217"/>
    </location>
</feature>
<proteinExistence type="predicted"/>
<feature type="region of interest" description="Disordered" evidence="1">
    <location>
        <begin position="73"/>
        <end position="100"/>
    </location>
</feature>
<evidence type="ECO:0008006" key="4">
    <source>
        <dbReference type="Google" id="ProtNLM"/>
    </source>
</evidence>